<dbReference type="Pfam" id="PF05635">
    <property type="entry name" value="23S_rRNA_IVP"/>
    <property type="match status" value="1"/>
</dbReference>
<dbReference type="InterPro" id="IPR036583">
    <property type="entry name" value="23S_rRNA_IVS_sf"/>
</dbReference>
<dbReference type="RefSeq" id="WP_096355369.1">
    <property type="nucleotide sequence ID" value="NZ_AP017313.1"/>
</dbReference>
<dbReference type="InterPro" id="IPR012657">
    <property type="entry name" value="23S_rRNA-intervening_sequence"/>
</dbReference>
<dbReference type="PANTHER" id="PTHR38471:SF2">
    <property type="entry name" value="FOUR HELIX BUNDLE PROTEIN"/>
    <property type="match status" value="1"/>
</dbReference>
<dbReference type="SUPFAM" id="SSF158446">
    <property type="entry name" value="IVS-encoded protein-like"/>
    <property type="match status" value="1"/>
</dbReference>
<dbReference type="NCBIfam" id="TIGR02436">
    <property type="entry name" value="four helix bundle protein"/>
    <property type="match status" value="1"/>
</dbReference>
<comment type="caution">
    <text evidence="1">The sequence shown here is derived from an EMBL/GenBank/DDBJ whole genome shotgun (WGS) entry which is preliminary data.</text>
</comment>
<dbReference type="OrthoDB" id="9811959at2"/>
<keyword evidence="2" id="KW-1185">Reference proteome</keyword>
<evidence type="ECO:0000313" key="1">
    <source>
        <dbReference type="EMBL" id="MBB3054882.1"/>
    </source>
</evidence>
<gene>
    <name evidence="1" type="ORF">FHS11_001299</name>
</gene>
<dbReference type="Gene3D" id="1.20.1440.60">
    <property type="entry name" value="23S rRNA-intervening sequence"/>
    <property type="match status" value="1"/>
</dbReference>
<sequence>MSSFRDLIAYKKAFALSMEIFSITKSFPKEETYSLIDQIRRSSRSVFASIAEAYKKRKYPNHFVSKLTDADMENGETQAWLDASLACNYIDVGKYNELNKQSEEVTYLLIYMINNPEKFK</sequence>
<dbReference type="Proteomes" id="UP000539265">
    <property type="component" value="Unassembled WGS sequence"/>
</dbReference>
<accession>A0A839SC48</accession>
<evidence type="ECO:0000313" key="2">
    <source>
        <dbReference type="Proteomes" id="UP000539265"/>
    </source>
</evidence>
<proteinExistence type="predicted"/>
<dbReference type="AlphaFoldDB" id="A0A839SC48"/>
<dbReference type="EMBL" id="JACHWX010000003">
    <property type="protein sequence ID" value="MBB3054882.1"/>
    <property type="molecule type" value="Genomic_DNA"/>
</dbReference>
<name>A0A839SC48_9SPHI</name>
<dbReference type="PANTHER" id="PTHR38471">
    <property type="entry name" value="FOUR HELIX BUNDLE PROTEIN"/>
    <property type="match status" value="1"/>
</dbReference>
<dbReference type="CDD" id="cd16377">
    <property type="entry name" value="23S_rRNA_IVP_like"/>
    <property type="match status" value="1"/>
</dbReference>
<reference evidence="1" key="1">
    <citation type="submission" date="2020-08" db="EMBL/GenBank/DDBJ databases">
        <title>Genomic Encyclopedia of Type Strains, Phase III (KMG-III): the genomes of soil and plant-associated and newly described type strains.</title>
        <authorList>
            <person name="Whitman W."/>
        </authorList>
    </citation>
    <scope>NUCLEOTIDE SEQUENCE [LARGE SCALE GENOMIC DNA]</scope>
    <source>
        <strain evidence="1">CECT 8628</strain>
    </source>
</reference>
<organism evidence="1 2">
    <name type="scientific">Mucilaginibacter gotjawali</name>
    <dbReference type="NCBI Taxonomy" id="1550579"/>
    <lineage>
        <taxon>Bacteria</taxon>
        <taxon>Pseudomonadati</taxon>
        <taxon>Bacteroidota</taxon>
        <taxon>Sphingobacteriia</taxon>
        <taxon>Sphingobacteriales</taxon>
        <taxon>Sphingobacteriaceae</taxon>
        <taxon>Mucilaginibacter</taxon>
    </lineage>
</organism>
<protein>
    <submittedName>
        <fullName evidence="1">Four helix bundle protein</fullName>
    </submittedName>
</protein>